<dbReference type="InterPro" id="IPR027417">
    <property type="entry name" value="P-loop_NTPase"/>
</dbReference>
<name>B3EDT3_CHLL2</name>
<protein>
    <recommendedName>
        <fullName evidence="1">Schlafen group 3-like DNA/RNA helicase domain-containing protein</fullName>
    </recommendedName>
</protein>
<dbReference type="HOGENOM" id="CLU_031446_0_0_10"/>
<dbReference type="eggNOG" id="COG3410">
    <property type="taxonomic scope" value="Bacteria"/>
</dbReference>
<dbReference type="STRING" id="290315.Clim_0056"/>
<dbReference type="Pfam" id="PF09848">
    <property type="entry name" value="SLFN-g3_helicase"/>
    <property type="match status" value="1"/>
</dbReference>
<dbReference type="KEGG" id="cli:Clim_0056"/>
<dbReference type="InterPro" id="IPR018647">
    <property type="entry name" value="SLFN_3-like_DNA/RNA_helicase"/>
</dbReference>
<dbReference type="EMBL" id="CP001097">
    <property type="protein sequence ID" value="ACD89163.1"/>
    <property type="molecule type" value="Genomic_DNA"/>
</dbReference>
<sequence>MKRSWYSASFEEFQYTPDHQIIGKLAMNSTFADLPTQKIAWRKEIGILRESLQNINGYLHLEFDIPRMGRRIDAVLLINGIVITIEFKIDASQYLMADIDQAYDYAIDLKYFHEASHNLTVIPLLVTTNAPTRAIELQQHPRIHDLYNPVCTNQNDLAVALHQIVRSFPAKPLNPKIWETSPYRPTPTIIEAARALYAGHGVGDISRNDAGAINLAQTSEQLFRIIDQARDRKEKAICFVTGVPGAGKTLVGLNIATRYSDKESELYSVFLSGNKPLVDILREALARDTILREKLQHGKKLKKGEALARVKAFIQNVHHFRDDCLKNDDQPPVEHIALFDEAQRAWNREQTALFMRMKKGVDNFSASEPEYLISCMDRRKDWAVIVCLVGGGQEINTGEAGISAWIEAISNSYPDWHIYISPALTESEYEAGEKIQSIKSRTNVHYSEDLHLAVSMRSFRADTVSRFVKTILDCEVAEAKELYRQLQERYPIVLTRNLYHAKAWLKEHASGSERYGMIVSSQAERLKPLAIDVRCPINHVKWFLDGKDDVRSSYYLEEVATEFHVQGLELDWACVSWDGDFRLGDHGWEHYSFRGNKWQRIKSLSRKQYQKNAYRVLLTRARQGMVIFVPEGNRDDPTRNPAYYDTTFDYLKSLGIRELA</sequence>
<evidence type="ECO:0000313" key="2">
    <source>
        <dbReference type="EMBL" id="ACD89163.1"/>
    </source>
</evidence>
<feature type="domain" description="Schlafen group 3-like DNA/RNA helicase" evidence="1">
    <location>
        <begin position="235"/>
        <end position="630"/>
    </location>
</feature>
<gene>
    <name evidence="2" type="ordered locus">Clim_0056</name>
</gene>
<dbReference type="RefSeq" id="WP_012465044.1">
    <property type="nucleotide sequence ID" value="NC_010803.1"/>
</dbReference>
<proteinExistence type="predicted"/>
<dbReference type="AlphaFoldDB" id="B3EDT3"/>
<dbReference type="Proteomes" id="UP000008841">
    <property type="component" value="Chromosome"/>
</dbReference>
<reference evidence="2 3" key="1">
    <citation type="submission" date="2008-05" db="EMBL/GenBank/DDBJ databases">
        <title>Complete sequence of Chlorobium limicola DSM 245.</title>
        <authorList>
            <consortium name="US DOE Joint Genome Institute"/>
            <person name="Lucas S."/>
            <person name="Copeland A."/>
            <person name="Lapidus A."/>
            <person name="Glavina del Rio T."/>
            <person name="Dalin E."/>
            <person name="Tice H."/>
            <person name="Bruce D."/>
            <person name="Goodwin L."/>
            <person name="Pitluck S."/>
            <person name="Schmutz J."/>
            <person name="Larimer F."/>
            <person name="Land M."/>
            <person name="Hauser L."/>
            <person name="Kyrpides N."/>
            <person name="Ovchinnikova G."/>
            <person name="Zhao F."/>
            <person name="Li T."/>
            <person name="Liu Z."/>
            <person name="Overmann J."/>
            <person name="Bryant D.A."/>
            <person name="Richardson P."/>
        </authorList>
    </citation>
    <scope>NUCLEOTIDE SEQUENCE [LARGE SCALE GENOMIC DNA]</scope>
    <source>
        <strain evidence="3">DSM 245 / NBRC 103803 / 6330</strain>
    </source>
</reference>
<dbReference type="OrthoDB" id="3193269at2"/>
<evidence type="ECO:0000259" key="1">
    <source>
        <dbReference type="Pfam" id="PF09848"/>
    </source>
</evidence>
<accession>B3EDT3</accession>
<evidence type="ECO:0000313" key="3">
    <source>
        <dbReference type="Proteomes" id="UP000008841"/>
    </source>
</evidence>
<dbReference type="SUPFAM" id="SSF52540">
    <property type="entry name" value="P-loop containing nucleoside triphosphate hydrolases"/>
    <property type="match status" value="1"/>
</dbReference>
<organism evidence="2 3">
    <name type="scientific">Chlorobium limicola (strain DSM 245 / NBRC 103803 / 6330)</name>
    <dbReference type="NCBI Taxonomy" id="290315"/>
    <lineage>
        <taxon>Bacteria</taxon>
        <taxon>Pseudomonadati</taxon>
        <taxon>Chlorobiota</taxon>
        <taxon>Chlorobiia</taxon>
        <taxon>Chlorobiales</taxon>
        <taxon>Chlorobiaceae</taxon>
        <taxon>Chlorobium/Pelodictyon group</taxon>
        <taxon>Chlorobium</taxon>
    </lineage>
</organism>